<feature type="transmembrane region" description="Helical" evidence="8">
    <location>
        <begin position="64"/>
        <end position="82"/>
    </location>
</feature>
<dbReference type="InterPro" id="IPR013426">
    <property type="entry name" value="EpsH-like"/>
</dbReference>
<accession>A0A2T3NYA1</accession>
<protein>
    <submittedName>
        <fullName evidence="9">Exosortase A</fullName>
    </submittedName>
</protein>
<name>A0A2T3NYA1_9GAMM</name>
<dbReference type="InterPro" id="IPR026392">
    <property type="entry name" value="Exo/Archaeosortase_dom"/>
</dbReference>
<evidence type="ECO:0000256" key="7">
    <source>
        <dbReference type="ARBA" id="ARBA00023136"/>
    </source>
</evidence>
<evidence type="ECO:0000256" key="5">
    <source>
        <dbReference type="ARBA" id="ARBA00022801"/>
    </source>
</evidence>
<gene>
    <name evidence="9" type="primary">xrtA</name>
    <name evidence="9" type="ORF">C9I98_04465</name>
</gene>
<keyword evidence="3" id="KW-0645">Protease</keyword>
<evidence type="ECO:0000256" key="1">
    <source>
        <dbReference type="ARBA" id="ARBA00004651"/>
    </source>
</evidence>
<reference evidence="9 10" key="1">
    <citation type="submission" date="2018-01" db="EMBL/GenBank/DDBJ databases">
        <title>Whole genome sequencing of Histamine producing bacteria.</title>
        <authorList>
            <person name="Butler K."/>
        </authorList>
    </citation>
    <scope>NUCLEOTIDE SEQUENCE [LARGE SCALE GENOMIC DNA]</scope>
    <source>
        <strain evidence="9 10">DSM 100436</strain>
    </source>
</reference>
<evidence type="ECO:0000256" key="4">
    <source>
        <dbReference type="ARBA" id="ARBA00022692"/>
    </source>
</evidence>
<evidence type="ECO:0000313" key="9">
    <source>
        <dbReference type="EMBL" id="PSW21212.1"/>
    </source>
</evidence>
<keyword evidence="10" id="KW-1185">Reference proteome</keyword>
<dbReference type="Proteomes" id="UP000241771">
    <property type="component" value="Unassembled WGS sequence"/>
</dbReference>
<evidence type="ECO:0000256" key="3">
    <source>
        <dbReference type="ARBA" id="ARBA00022670"/>
    </source>
</evidence>
<evidence type="ECO:0000313" key="10">
    <source>
        <dbReference type="Proteomes" id="UP000241771"/>
    </source>
</evidence>
<sequence>MLTNKPYLLLLPFAAWLLMFYGTLADMVNVWGNSKTYEHCFLIIPISLWVVWQHKKAFKAAPAGVAWLPVILMIIPASLWLVGRAANAGLFEHAAAVFSFQLLLWAMLGNAKAKVVWFPIAYLVFCIPFGEELIPRLQIITADLSIFFLQLSNIPVFREGLYLTIPNGQFFVAEACSGIRFLISSLALGTLFAYLQFTKVWKRLAFVGFSFIFPVIANGIRAYGIIVIGYLSDMKYATGADHLVYGWFFFSLVILCIFFTASFFADKQVKSDSYSLPLTSKGNLESAPKVAGSATVIFFSFALWGQSFTATSQAVEQTSPLLTEALVTEQSSWGIDFPQASLSTLATNANGDTYFYTARYPLWKEKGELISSSNTIFNKDIWSIESKGKLPLSDKTNAAMLSLVNVSGQSINVIYWYCVNRYCSSDPVSIKLAKASQLIRGEEGFADVYAIASNGKQKAMQYAEQWQALLQK</sequence>
<dbReference type="Pfam" id="PF09721">
    <property type="entry name" value="Exosortase_EpsH"/>
    <property type="match status" value="1"/>
</dbReference>
<dbReference type="EMBL" id="PYMA01000002">
    <property type="protein sequence ID" value="PSW21212.1"/>
    <property type="molecule type" value="Genomic_DNA"/>
</dbReference>
<dbReference type="AlphaFoldDB" id="A0A2T3NYA1"/>
<dbReference type="GO" id="GO:0005886">
    <property type="term" value="C:plasma membrane"/>
    <property type="evidence" value="ECO:0007669"/>
    <property type="project" value="UniProtKB-SubCell"/>
</dbReference>
<dbReference type="GO" id="GO:0008233">
    <property type="term" value="F:peptidase activity"/>
    <property type="evidence" value="ECO:0007669"/>
    <property type="project" value="UniProtKB-KW"/>
</dbReference>
<comment type="subcellular location">
    <subcellularLocation>
        <location evidence="1">Cell membrane</location>
        <topology evidence="1">Multi-pass membrane protein</topology>
    </subcellularLocation>
</comment>
<keyword evidence="2" id="KW-1003">Cell membrane</keyword>
<dbReference type="NCBIfam" id="TIGR04178">
    <property type="entry name" value="exo_archaeo"/>
    <property type="match status" value="1"/>
</dbReference>
<keyword evidence="7 8" id="KW-0472">Membrane</keyword>
<dbReference type="GO" id="GO:0006508">
    <property type="term" value="P:proteolysis"/>
    <property type="evidence" value="ECO:0007669"/>
    <property type="project" value="UniProtKB-KW"/>
</dbReference>
<keyword evidence="5" id="KW-0378">Hydrolase</keyword>
<feature type="transmembrane region" description="Helical" evidence="8">
    <location>
        <begin position="243"/>
        <end position="265"/>
    </location>
</feature>
<evidence type="ECO:0000256" key="6">
    <source>
        <dbReference type="ARBA" id="ARBA00022989"/>
    </source>
</evidence>
<feature type="transmembrane region" description="Helical" evidence="8">
    <location>
        <begin position="204"/>
        <end position="231"/>
    </location>
</feature>
<evidence type="ECO:0000256" key="2">
    <source>
        <dbReference type="ARBA" id="ARBA00022475"/>
    </source>
</evidence>
<dbReference type="InterPro" id="IPR017540">
    <property type="entry name" value="Exosortase-1"/>
</dbReference>
<dbReference type="NCBIfam" id="TIGR02602">
    <property type="entry name" value="8TM_EpsH"/>
    <property type="match status" value="1"/>
</dbReference>
<dbReference type="RefSeq" id="WP_107271628.1">
    <property type="nucleotide sequence ID" value="NZ_PYMA01000002.1"/>
</dbReference>
<comment type="caution">
    <text evidence="9">The sequence shown here is derived from an EMBL/GenBank/DDBJ whole genome shotgun (WGS) entry which is preliminary data.</text>
</comment>
<proteinExistence type="predicted"/>
<organism evidence="9 10">
    <name type="scientific">Photobacterium sanctipauli</name>
    <dbReference type="NCBI Taxonomy" id="1342794"/>
    <lineage>
        <taxon>Bacteria</taxon>
        <taxon>Pseudomonadati</taxon>
        <taxon>Pseudomonadota</taxon>
        <taxon>Gammaproteobacteria</taxon>
        <taxon>Vibrionales</taxon>
        <taxon>Vibrionaceae</taxon>
        <taxon>Photobacterium</taxon>
    </lineage>
</organism>
<keyword evidence="6 8" id="KW-1133">Transmembrane helix</keyword>
<evidence type="ECO:0000256" key="8">
    <source>
        <dbReference type="SAM" id="Phobius"/>
    </source>
</evidence>
<feature type="transmembrane region" description="Helical" evidence="8">
    <location>
        <begin position="177"/>
        <end position="197"/>
    </location>
</feature>
<dbReference type="InterPro" id="IPR019127">
    <property type="entry name" value="Exosortase"/>
</dbReference>
<keyword evidence="4 8" id="KW-0812">Transmembrane</keyword>
<dbReference type="NCBIfam" id="TIGR03109">
    <property type="entry name" value="exosort_XrtA"/>
    <property type="match status" value="1"/>
</dbReference>